<gene>
    <name evidence="2" type="ORF">TBRA_LOCUS11971</name>
</gene>
<organism evidence="2 3">
    <name type="scientific">Trichogramma brassicae</name>
    <dbReference type="NCBI Taxonomy" id="86971"/>
    <lineage>
        <taxon>Eukaryota</taxon>
        <taxon>Metazoa</taxon>
        <taxon>Ecdysozoa</taxon>
        <taxon>Arthropoda</taxon>
        <taxon>Hexapoda</taxon>
        <taxon>Insecta</taxon>
        <taxon>Pterygota</taxon>
        <taxon>Neoptera</taxon>
        <taxon>Endopterygota</taxon>
        <taxon>Hymenoptera</taxon>
        <taxon>Apocrita</taxon>
        <taxon>Proctotrupomorpha</taxon>
        <taxon>Chalcidoidea</taxon>
        <taxon>Trichogrammatidae</taxon>
        <taxon>Trichogramma</taxon>
    </lineage>
</organism>
<evidence type="ECO:0000313" key="3">
    <source>
        <dbReference type="Proteomes" id="UP000479190"/>
    </source>
</evidence>
<accession>A0A6H5IPM5</accession>
<keyword evidence="3" id="KW-1185">Reference proteome</keyword>
<name>A0A6H5IPM5_9HYME</name>
<dbReference type="EMBL" id="CADCXV010001013">
    <property type="protein sequence ID" value="CAB0040243.1"/>
    <property type="molecule type" value="Genomic_DNA"/>
</dbReference>
<feature type="compositionally biased region" description="Basic and acidic residues" evidence="1">
    <location>
        <begin position="119"/>
        <end position="130"/>
    </location>
</feature>
<dbReference type="OrthoDB" id="7700848at2759"/>
<dbReference type="Proteomes" id="UP000479190">
    <property type="component" value="Unassembled WGS sequence"/>
</dbReference>
<feature type="compositionally biased region" description="Low complexity" evidence="1">
    <location>
        <begin position="87"/>
        <end position="116"/>
    </location>
</feature>
<evidence type="ECO:0000313" key="2">
    <source>
        <dbReference type="EMBL" id="CAB0040243.1"/>
    </source>
</evidence>
<proteinExistence type="predicted"/>
<protein>
    <submittedName>
        <fullName evidence="2">Uncharacterized protein</fullName>
    </submittedName>
</protein>
<feature type="region of interest" description="Disordered" evidence="1">
    <location>
        <begin position="85"/>
        <end position="160"/>
    </location>
</feature>
<reference evidence="2 3" key="1">
    <citation type="submission" date="2020-02" db="EMBL/GenBank/DDBJ databases">
        <authorList>
            <person name="Ferguson B K."/>
        </authorList>
    </citation>
    <scope>NUCLEOTIDE SEQUENCE [LARGE SCALE GENOMIC DNA]</scope>
</reference>
<evidence type="ECO:0000256" key="1">
    <source>
        <dbReference type="SAM" id="MobiDB-lite"/>
    </source>
</evidence>
<sequence length="476" mass="52462">MADATNVRIVLEIINIADDDNINVPFLMEVGHQAPVGNSQADNDVEVLAELPRRPSAPAPQPDLGNDDADDDVIFLDAASCDMMSDGSVRSSVSAEESGEAGSSAADSGRGDSTSAVNEDGHDSPNEDARAAAQLEQQPPRPNELQVDAGPASPDPEVNRGFALDRLPAQVDVNAWLRRVEQQQAPIVIPEQVIEWRVGHQHLNRMVLLRQPNPRFLEREPARGQLDDLPQQDRDGLLYLINGFRPNFPLVEDCNHALLWAYVLPTGAWRGVCCLEGIQHFPGLVEVVVHKTGLKGALREQCGVCPGCHLPAWREVGARHCDMCTRIVVLNQDAILSRRILKSSPPSIRRHVLKANEDYYDYVINRRTHNIGHQYQDTISSVFAAVVCSSCSLHGEPRAHESIRARVTLDVKNSFNSARWSNIHAALRRMHVPEYLLRIVASYLSARELDYDTDDGPESYRVTAGVPQGSVLGPIL</sequence>
<dbReference type="AlphaFoldDB" id="A0A6H5IPM5"/>